<gene>
    <name evidence="3" type="ORF">IM787_14550</name>
</gene>
<evidence type="ECO:0000256" key="1">
    <source>
        <dbReference type="SAM" id="SignalP"/>
    </source>
</evidence>
<feature type="chain" id="PRO_5047407223" evidence="1">
    <location>
        <begin position="25"/>
        <end position="412"/>
    </location>
</feature>
<name>A0ABR9S5L5_9BURK</name>
<reference evidence="3 4" key="1">
    <citation type="submission" date="2020-10" db="EMBL/GenBank/DDBJ databases">
        <title>Ramlibacter sp. HM2 16S ribosomal RNA gene Genome sequencing and assembly.</title>
        <authorList>
            <person name="Kang M."/>
        </authorList>
    </citation>
    <scope>NUCLEOTIDE SEQUENCE [LARGE SCALE GENOMIC DNA]</scope>
    <source>
        <strain evidence="3 4">HM2</strain>
    </source>
</reference>
<dbReference type="Pfam" id="PF13609">
    <property type="entry name" value="Porin_4"/>
    <property type="match status" value="1"/>
</dbReference>
<accession>A0ABR9S5L5</accession>
<comment type="caution">
    <text evidence="3">The sequence shown here is derived from an EMBL/GenBank/DDBJ whole genome shotgun (WGS) entry which is preliminary data.</text>
</comment>
<evidence type="ECO:0000313" key="4">
    <source>
        <dbReference type="Proteomes" id="UP000806285"/>
    </source>
</evidence>
<dbReference type="EMBL" id="JADDIV010000004">
    <property type="protein sequence ID" value="MBE7368778.1"/>
    <property type="molecule type" value="Genomic_DNA"/>
</dbReference>
<keyword evidence="1" id="KW-0732">Signal</keyword>
<feature type="domain" description="Porin" evidence="2">
    <location>
        <begin position="11"/>
        <end position="378"/>
    </location>
</feature>
<proteinExistence type="predicted"/>
<dbReference type="Proteomes" id="UP000806285">
    <property type="component" value="Unassembled WGS sequence"/>
</dbReference>
<feature type="signal peptide" evidence="1">
    <location>
        <begin position="1"/>
        <end position="24"/>
    </location>
</feature>
<dbReference type="Gene3D" id="2.40.160.10">
    <property type="entry name" value="Porin"/>
    <property type="match status" value="1"/>
</dbReference>
<dbReference type="InterPro" id="IPR033900">
    <property type="entry name" value="Gram_neg_porin_domain"/>
</dbReference>
<evidence type="ECO:0000259" key="2">
    <source>
        <dbReference type="Pfam" id="PF13609"/>
    </source>
</evidence>
<evidence type="ECO:0000313" key="3">
    <source>
        <dbReference type="EMBL" id="MBE7368778.1"/>
    </source>
</evidence>
<dbReference type="InterPro" id="IPR023614">
    <property type="entry name" value="Porin_dom_sf"/>
</dbReference>
<protein>
    <submittedName>
        <fullName evidence="3">Porin</fullName>
    </submittedName>
</protein>
<keyword evidence="4" id="KW-1185">Reference proteome</keyword>
<dbReference type="SUPFAM" id="SSF56935">
    <property type="entry name" value="Porins"/>
    <property type="match status" value="1"/>
</dbReference>
<sequence>MGKTFRPLCAALMLAGLATGTAHAQWLPELKLSGFGTLGAVHSDEENADFVGTIFQPNGAGFTRRTAITPDSKLGVQVDAIFNDRFSAVLQVVSQHRHDNSFKPQVEWANLKFQATPDLSVRAGRIAAPTFLYSDTRMVGYTQPWVRPPIEVYGVLPITSNDGLDVSYRKQFGSTTHTLQAYWGRSKARLRTGEVESAPGWGINDTMQWNDWTFRAGYTANEIDLGLPTIRALVGGFNAFSAVPGPIGAQAATLAQRYRTNDLQLSAFSLSASYDPGKWFVMSEFVQFRGEGILADSRSWYVAGGYRFGTLTPYAVHARTRSDVAAEPGLPVPAAAALNAGINAALNSQFNGSQATTSVGLRWDAMKNTALKVQFDHTSLGSGSAGRYANVRPAFQRGGSVNMFSVALDFVF</sequence>
<organism evidence="3 4">
    <name type="scientific">Ramlibacter pallidus</name>
    <dbReference type="NCBI Taxonomy" id="2780087"/>
    <lineage>
        <taxon>Bacteria</taxon>
        <taxon>Pseudomonadati</taxon>
        <taxon>Pseudomonadota</taxon>
        <taxon>Betaproteobacteria</taxon>
        <taxon>Burkholderiales</taxon>
        <taxon>Comamonadaceae</taxon>
        <taxon>Ramlibacter</taxon>
    </lineage>
</organism>
<dbReference type="RefSeq" id="WP_193677403.1">
    <property type="nucleotide sequence ID" value="NZ_JADDIV010000004.1"/>
</dbReference>